<dbReference type="Proteomes" id="UP000613768">
    <property type="component" value="Unassembled WGS sequence"/>
</dbReference>
<feature type="transmembrane region" description="Helical" evidence="1">
    <location>
        <begin position="32"/>
        <end position="56"/>
    </location>
</feature>
<proteinExistence type="predicted"/>
<gene>
    <name evidence="3" type="ORF">IFO71_03850</name>
</gene>
<reference evidence="3 4" key="1">
    <citation type="submission" date="2020-09" db="EMBL/GenBank/DDBJ databases">
        <title>Pseudoxanthomonas sp. CAU 1598 isolated from sand of Yaerae Beach.</title>
        <authorList>
            <person name="Kim W."/>
        </authorList>
    </citation>
    <scope>NUCLEOTIDE SEQUENCE [LARGE SCALE GENOMIC DNA]</scope>
    <source>
        <strain evidence="3 4">CAU 1598</strain>
    </source>
</reference>
<dbReference type="RefSeq" id="WP_192028220.1">
    <property type="nucleotide sequence ID" value="NZ_JACYTR010000005.1"/>
</dbReference>
<protein>
    <submittedName>
        <fullName evidence="3">DUF2892 domain-containing protein</fullName>
    </submittedName>
</protein>
<dbReference type="Pfam" id="PF11127">
    <property type="entry name" value="YgaP-like_TM"/>
    <property type="match status" value="1"/>
</dbReference>
<comment type="caution">
    <text evidence="3">The sequence shown here is derived from an EMBL/GenBank/DDBJ whole genome shotgun (WGS) entry which is preliminary data.</text>
</comment>
<evidence type="ECO:0000313" key="3">
    <source>
        <dbReference type="EMBL" id="MBD8524869.1"/>
    </source>
</evidence>
<keyword evidence="4" id="KW-1185">Reference proteome</keyword>
<evidence type="ECO:0000259" key="2">
    <source>
        <dbReference type="Pfam" id="PF11127"/>
    </source>
</evidence>
<organism evidence="3 4">
    <name type="scientific">Pseudomarimonas arenosa</name>
    <dbReference type="NCBI Taxonomy" id="2774145"/>
    <lineage>
        <taxon>Bacteria</taxon>
        <taxon>Pseudomonadati</taxon>
        <taxon>Pseudomonadota</taxon>
        <taxon>Gammaproteobacteria</taxon>
        <taxon>Lysobacterales</taxon>
        <taxon>Lysobacteraceae</taxon>
        <taxon>Pseudomarimonas</taxon>
    </lineage>
</organism>
<sequence>MNIDRAVFALAGAMVLLSLLLAQWWSPWWLLLTAFVGLNLLQSAFSGFCPAAIVFARLGIKPGCAFCPQT</sequence>
<dbReference type="AlphaFoldDB" id="A0AAW3ZH52"/>
<dbReference type="EMBL" id="JACYTR010000005">
    <property type="protein sequence ID" value="MBD8524869.1"/>
    <property type="molecule type" value="Genomic_DNA"/>
</dbReference>
<dbReference type="InterPro" id="IPR021309">
    <property type="entry name" value="YgaP-like_TM"/>
</dbReference>
<evidence type="ECO:0000313" key="4">
    <source>
        <dbReference type="Proteomes" id="UP000613768"/>
    </source>
</evidence>
<name>A0AAW3ZH52_9GAMM</name>
<accession>A0AAW3ZH52</accession>
<feature type="domain" description="Inner membrane protein YgaP-like transmembrane" evidence="2">
    <location>
        <begin position="2"/>
        <end position="55"/>
    </location>
</feature>
<dbReference type="Gene3D" id="6.10.140.1340">
    <property type="match status" value="1"/>
</dbReference>
<evidence type="ECO:0000256" key="1">
    <source>
        <dbReference type="SAM" id="Phobius"/>
    </source>
</evidence>
<keyword evidence="1" id="KW-0812">Transmembrane</keyword>
<keyword evidence="1" id="KW-0472">Membrane</keyword>
<keyword evidence="1" id="KW-1133">Transmembrane helix</keyword>